<accession>A0ABY3XFZ3</accession>
<sequence>MKRLSLFAAVVVALLIFALVTYNGFWESANTSSSPVTLSSSDAQAQGRLLARLRFDPPVFGGCSVHDAWLEKSSTYVARGWYRIRLGNETVETTAIRVVMDMPEDRTLPPTHLSFEEANPAAYRLGLTGSATQPLNTYGARYQLFESNTVFPPPAIMKFSCDDAMWNATVVNESP</sequence>
<dbReference type="RefSeq" id="WP_057941778.1">
    <property type="nucleotide sequence ID" value="NZ_CP011131.1"/>
</dbReference>
<dbReference type="Proteomes" id="UP000829194">
    <property type="component" value="Chromosome"/>
</dbReference>
<organism evidence="1 2">
    <name type="scientific">Lysobacter gummosus</name>
    <dbReference type="NCBI Taxonomy" id="262324"/>
    <lineage>
        <taxon>Bacteria</taxon>
        <taxon>Pseudomonadati</taxon>
        <taxon>Pseudomonadota</taxon>
        <taxon>Gammaproteobacteria</taxon>
        <taxon>Lysobacterales</taxon>
        <taxon>Lysobacteraceae</taxon>
        <taxon>Lysobacter</taxon>
    </lineage>
</organism>
<evidence type="ECO:0000313" key="1">
    <source>
        <dbReference type="EMBL" id="UNP30559.1"/>
    </source>
</evidence>
<name>A0ABY3XFZ3_9GAMM</name>
<gene>
    <name evidence="1" type="ORF">MOV92_04625</name>
</gene>
<dbReference type="EMBL" id="CP093547">
    <property type="protein sequence ID" value="UNP30559.1"/>
    <property type="molecule type" value="Genomic_DNA"/>
</dbReference>
<protein>
    <recommendedName>
        <fullName evidence="3">Secreted protein</fullName>
    </recommendedName>
</protein>
<evidence type="ECO:0008006" key="3">
    <source>
        <dbReference type="Google" id="ProtNLM"/>
    </source>
</evidence>
<evidence type="ECO:0000313" key="2">
    <source>
        <dbReference type="Proteomes" id="UP000829194"/>
    </source>
</evidence>
<proteinExistence type="predicted"/>
<reference evidence="1 2" key="1">
    <citation type="submission" date="2022-03" db="EMBL/GenBank/DDBJ databases">
        <title>Complete genome sequence of Lysobacter capsici VKM B-2533 and Lysobacter gummosus 10.1.1, promising sources of lytic agents.</title>
        <authorList>
            <person name="Tarlachkov S.V."/>
            <person name="Kudryakova I.V."/>
            <person name="Afoshin A.S."/>
            <person name="Leontyevskaya E.A."/>
            <person name="Leontyevskaya N.V."/>
        </authorList>
    </citation>
    <scope>NUCLEOTIDE SEQUENCE [LARGE SCALE GENOMIC DNA]</scope>
    <source>
        <strain evidence="1 2">10.1.1</strain>
    </source>
</reference>
<keyword evidence="2" id="KW-1185">Reference proteome</keyword>